<feature type="region of interest" description="Disordered" evidence="2">
    <location>
        <begin position="726"/>
        <end position="749"/>
    </location>
</feature>
<dbReference type="RefSeq" id="XP_046587004.1">
    <property type="nucleotide sequence ID" value="XM_046731048.1"/>
</dbReference>
<name>A0ABM3FG53_NEOLC</name>
<feature type="coiled-coil region" evidence="1">
    <location>
        <begin position="102"/>
        <end position="521"/>
    </location>
</feature>
<organism evidence="3 4">
    <name type="scientific">Neodiprion lecontei</name>
    <name type="common">Redheaded pine sawfly</name>
    <dbReference type="NCBI Taxonomy" id="441921"/>
    <lineage>
        <taxon>Eukaryota</taxon>
        <taxon>Metazoa</taxon>
        <taxon>Ecdysozoa</taxon>
        <taxon>Arthropoda</taxon>
        <taxon>Hexapoda</taxon>
        <taxon>Insecta</taxon>
        <taxon>Pterygota</taxon>
        <taxon>Neoptera</taxon>
        <taxon>Endopterygota</taxon>
        <taxon>Hymenoptera</taxon>
        <taxon>Tenthredinoidea</taxon>
        <taxon>Diprionidae</taxon>
        <taxon>Diprioninae</taxon>
        <taxon>Neodiprion</taxon>
    </lineage>
</organism>
<protein>
    <submittedName>
        <fullName evidence="4">Leucine-rich repeat-containing protein DDB_G0290503 isoform X1</fullName>
    </submittedName>
</protein>
<feature type="coiled-coil region" evidence="1">
    <location>
        <begin position="22"/>
        <end position="66"/>
    </location>
</feature>
<gene>
    <name evidence="4" type="primary">LOC107216546</name>
</gene>
<reference evidence="4" key="1">
    <citation type="submission" date="2025-08" db="UniProtKB">
        <authorList>
            <consortium name="RefSeq"/>
        </authorList>
    </citation>
    <scope>IDENTIFICATION</scope>
    <source>
        <tissue evidence="4">Thorax and Abdomen</tissue>
    </source>
</reference>
<dbReference type="Proteomes" id="UP000829291">
    <property type="component" value="Chromosome 2"/>
</dbReference>
<keyword evidence="3" id="KW-1185">Reference proteome</keyword>
<dbReference type="GeneID" id="107216546"/>
<evidence type="ECO:0000313" key="4">
    <source>
        <dbReference type="RefSeq" id="XP_046587004.1"/>
    </source>
</evidence>
<evidence type="ECO:0000313" key="3">
    <source>
        <dbReference type="Proteomes" id="UP000829291"/>
    </source>
</evidence>
<proteinExistence type="predicted"/>
<sequence length="812" mass="94524">MDNSLIVTNLHSAYFAVLSTIQEQLQNRRKEYETISTKMENLVKSKNCLEEKYKNLKRLWQEASEELQELKSFLTKRENEIKGYQTDISNCKANMKEKNCAMKDLTSKLASKDARMKEMEEMHSRKIKDLEDLLKKSENIEKQLRNKILVSTERDKDMRKQLQKYKIDLEIFEEELKSERKSNGDVEQLRSENESLKQELGDHTRETEAVVNELQILKEKEIHLQQELKENERTEELKNLNERLRKDFEILQLDKKSTEFKLKRCAETIARLHDEVNLKNKEMKALSDQVKDFEETKTENSRYMEQLEKQLQLSEEQTEECLGELNVSKELLAVLRDRVSSLKLILQEKSDDMVKLQADHQILKNANSILKAEQGIFENKASEDINDLKKRLKGVQTQLSLMENNYRKVTQDFNKSQELLVEATKREVDLQRTLTSMENNLLSKLSLAEQEENRLSDIVDKLSEELEDAHNELLTKSSQLCQAQCHSKCYANQLESVQKECQKHKDDSNALRITVNKLEAKLNELMCCNDTENTHLRTQIDNHTSCIRSLQEKLLKMEEVKCCLSKQLQQSLEENCDLSTKKSVLEQKNFKCVSELQDMHRSLLELRQEYQVKAKSLVSMSAELSQVAVSRSELCTESQHVVSCIRAWMDEQKNLVETLASKLNVKQQQVMQLAFEKKALLATVRELRRANCALTQRIKRLHKPSVCSRGTKSVYNGYRTSQTFVSNFPNGRTDPSNSNHSRIGKKSCLGPIRNARRTSVCGNSWWFPKMEHLTQELRRNNQWWSKNAINKAESDPGLDESRDCGYQSSTSK</sequence>
<accession>A0ABM3FG53</accession>
<evidence type="ECO:0000256" key="2">
    <source>
        <dbReference type="SAM" id="MobiDB-lite"/>
    </source>
</evidence>
<evidence type="ECO:0000256" key="1">
    <source>
        <dbReference type="SAM" id="Coils"/>
    </source>
</evidence>
<feature type="compositionally biased region" description="Polar residues" evidence="2">
    <location>
        <begin position="726"/>
        <end position="741"/>
    </location>
</feature>
<keyword evidence="1" id="KW-0175">Coiled coil</keyword>
<feature type="region of interest" description="Disordered" evidence="2">
    <location>
        <begin position="791"/>
        <end position="812"/>
    </location>
</feature>